<dbReference type="Proteomes" id="UP000824107">
    <property type="component" value="Unassembled WGS sequence"/>
</dbReference>
<dbReference type="GO" id="GO:0005576">
    <property type="term" value="C:extracellular region"/>
    <property type="evidence" value="ECO:0007669"/>
    <property type="project" value="UniProtKB-SubCell"/>
</dbReference>
<sequence length="376" mass="40034">MADISLTASMRSNLLSLQNTQSLMDVTQERLSTGKKVNSALDNPSSFYTAQSLTNRANDLSGLLDSMGQGVQTIKAANEGIEAITTFVQQAKSVANQARNEANKVAGSVGDYDAEKIAANTKFNITVTYNGETKSEEVTLTDAKTSGTDAATEIQDVLQAMEFGADSTALGANYTVAFEDGAFKVSSANGEEIKISFEVGGTKMSATAGNANRLKSVSQFNDVLDQIDQLAKDSGYKGINLLGGTDQSLTVIFNEDRSSSLTIQGVDGSTKGLNISRVTDWGSNNAVDISISEVESAVNELRNMASEFGNNYSIVQNREDFTENLINVLEEGSDKLTLADMNEESANMLALQTRQQLGINSLSLASQAAQAVLKLF</sequence>
<dbReference type="EMBL" id="DVNC01000057">
    <property type="protein sequence ID" value="HIU54065.1"/>
    <property type="molecule type" value="Genomic_DNA"/>
</dbReference>
<reference evidence="6" key="2">
    <citation type="journal article" date="2021" name="PeerJ">
        <title>Extensive microbial diversity within the chicken gut microbiome revealed by metagenomics and culture.</title>
        <authorList>
            <person name="Gilroy R."/>
            <person name="Ravi A."/>
            <person name="Getino M."/>
            <person name="Pursley I."/>
            <person name="Horton D.L."/>
            <person name="Alikhan N.F."/>
            <person name="Baker D."/>
            <person name="Gharbi K."/>
            <person name="Hall N."/>
            <person name="Watson M."/>
            <person name="Adriaenssens E.M."/>
            <person name="Foster-Nyarko E."/>
            <person name="Jarju S."/>
            <person name="Secka A."/>
            <person name="Antonio M."/>
            <person name="Oren A."/>
            <person name="Chaudhuri R.R."/>
            <person name="La Ragione R."/>
            <person name="Hildebrand F."/>
            <person name="Pallen M.J."/>
        </authorList>
    </citation>
    <scope>NUCLEOTIDE SEQUENCE</scope>
    <source>
        <strain evidence="6">ChiW3-316</strain>
    </source>
</reference>
<dbReference type="GO" id="GO:0009288">
    <property type="term" value="C:bacterial-type flagellum"/>
    <property type="evidence" value="ECO:0007669"/>
    <property type="project" value="UniProtKB-SubCell"/>
</dbReference>
<keyword evidence="6" id="KW-0282">Flagellum</keyword>
<dbReference type="Pfam" id="PF00700">
    <property type="entry name" value="Flagellin_C"/>
    <property type="match status" value="1"/>
</dbReference>
<dbReference type="SUPFAM" id="SSF64518">
    <property type="entry name" value="Phase 1 flagellin"/>
    <property type="match status" value="2"/>
</dbReference>
<comment type="similarity">
    <text evidence="1 3">Belongs to the bacterial flagellin family.</text>
</comment>
<evidence type="ECO:0000313" key="6">
    <source>
        <dbReference type="EMBL" id="HIU54065.1"/>
    </source>
</evidence>
<accession>A0A9D1SBJ1</accession>
<comment type="function">
    <text evidence="3">Flagellin is the subunit protein which polymerizes to form the filaments of bacterial flagella.</text>
</comment>
<feature type="domain" description="Flagellin C-terminal" evidence="5">
    <location>
        <begin position="292"/>
        <end position="376"/>
    </location>
</feature>
<protein>
    <recommendedName>
        <fullName evidence="3">Flagellin</fullName>
    </recommendedName>
</protein>
<keyword evidence="2 3" id="KW-0975">Bacterial flagellum</keyword>
<proteinExistence type="inferred from homology"/>
<name>A0A9D1SBJ1_9PROT</name>
<evidence type="ECO:0000256" key="3">
    <source>
        <dbReference type="RuleBase" id="RU362073"/>
    </source>
</evidence>
<reference evidence="6" key="1">
    <citation type="submission" date="2020-10" db="EMBL/GenBank/DDBJ databases">
        <authorList>
            <person name="Gilroy R."/>
        </authorList>
    </citation>
    <scope>NUCLEOTIDE SEQUENCE</scope>
    <source>
        <strain evidence="6">ChiW3-316</strain>
    </source>
</reference>
<gene>
    <name evidence="6" type="ORF">IAD20_08315</name>
</gene>
<dbReference type="InterPro" id="IPR001029">
    <property type="entry name" value="Flagellin_N"/>
</dbReference>
<evidence type="ECO:0000259" key="4">
    <source>
        <dbReference type="Pfam" id="PF00669"/>
    </source>
</evidence>
<keyword evidence="3" id="KW-0964">Secreted</keyword>
<comment type="subcellular location">
    <subcellularLocation>
        <location evidence="3">Secreted</location>
    </subcellularLocation>
    <subcellularLocation>
        <location evidence="3">Bacterial flagellum</location>
    </subcellularLocation>
</comment>
<keyword evidence="6" id="KW-0969">Cilium</keyword>
<evidence type="ECO:0000256" key="2">
    <source>
        <dbReference type="ARBA" id="ARBA00023143"/>
    </source>
</evidence>
<organism evidence="6 7">
    <name type="scientific">Candidatus Scatocola faecipullorum</name>
    <dbReference type="NCBI Taxonomy" id="2840917"/>
    <lineage>
        <taxon>Bacteria</taxon>
        <taxon>Pseudomonadati</taxon>
        <taxon>Pseudomonadota</taxon>
        <taxon>Alphaproteobacteria</taxon>
        <taxon>Rhodospirillales</taxon>
        <taxon>Rhodospirillaceae</taxon>
        <taxon>Rhodospirillaceae incertae sedis</taxon>
        <taxon>Candidatus Scatocola</taxon>
    </lineage>
</organism>
<dbReference type="AlphaFoldDB" id="A0A9D1SBJ1"/>
<evidence type="ECO:0000259" key="5">
    <source>
        <dbReference type="Pfam" id="PF00700"/>
    </source>
</evidence>
<comment type="caution">
    <text evidence="6">The sequence shown here is derived from an EMBL/GenBank/DDBJ whole genome shotgun (WGS) entry which is preliminary data.</text>
</comment>
<dbReference type="PANTHER" id="PTHR42792">
    <property type="entry name" value="FLAGELLIN"/>
    <property type="match status" value="1"/>
</dbReference>
<keyword evidence="6" id="KW-0966">Cell projection</keyword>
<dbReference type="InterPro" id="IPR046358">
    <property type="entry name" value="Flagellin_C"/>
</dbReference>
<feature type="domain" description="Flagellin N-terminal" evidence="4">
    <location>
        <begin position="9"/>
        <end position="104"/>
    </location>
</feature>
<dbReference type="Gene3D" id="1.20.1330.10">
    <property type="entry name" value="f41 fragment of flagellin, N-terminal domain"/>
    <property type="match status" value="1"/>
</dbReference>
<dbReference type="Pfam" id="PF00669">
    <property type="entry name" value="Flagellin_N"/>
    <property type="match status" value="1"/>
</dbReference>
<dbReference type="GO" id="GO:0005198">
    <property type="term" value="F:structural molecule activity"/>
    <property type="evidence" value="ECO:0007669"/>
    <property type="project" value="UniProtKB-UniRule"/>
</dbReference>
<evidence type="ECO:0000256" key="1">
    <source>
        <dbReference type="ARBA" id="ARBA00005709"/>
    </source>
</evidence>
<dbReference type="PANTHER" id="PTHR42792:SF2">
    <property type="entry name" value="FLAGELLIN"/>
    <property type="match status" value="1"/>
</dbReference>
<evidence type="ECO:0000313" key="7">
    <source>
        <dbReference type="Proteomes" id="UP000824107"/>
    </source>
</evidence>
<dbReference type="InterPro" id="IPR001492">
    <property type="entry name" value="Flagellin"/>
</dbReference>